<organism evidence="1">
    <name type="scientific">Arundo donax</name>
    <name type="common">Giant reed</name>
    <name type="synonym">Donax arundinaceus</name>
    <dbReference type="NCBI Taxonomy" id="35708"/>
    <lineage>
        <taxon>Eukaryota</taxon>
        <taxon>Viridiplantae</taxon>
        <taxon>Streptophyta</taxon>
        <taxon>Embryophyta</taxon>
        <taxon>Tracheophyta</taxon>
        <taxon>Spermatophyta</taxon>
        <taxon>Magnoliopsida</taxon>
        <taxon>Liliopsida</taxon>
        <taxon>Poales</taxon>
        <taxon>Poaceae</taxon>
        <taxon>PACMAD clade</taxon>
        <taxon>Arundinoideae</taxon>
        <taxon>Arundineae</taxon>
        <taxon>Arundo</taxon>
    </lineage>
</organism>
<dbReference type="AlphaFoldDB" id="A0A0A9HMB8"/>
<reference evidence="1" key="2">
    <citation type="journal article" date="2015" name="Data Brief">
        <title>Shoot transcriptome of the giant reed, Arundo donax.</title>
        <authorList>
            <person name="Barrero R.A."/>
            <person name="Guerrero F.D."/>
            <person name="Moolhuijzen P."/>
            <person name="Goolsby J.A."/>
            <person name="Tidwell J."/>
            <person name="Bellgard S.E."/>
            <person name="Bellgard M.I."/>
        </authorList>
    </citation>
    <scope>NUCLEOTIDE SEQUENCE</scope>
    <source>
        <tissue evidence="1">Shoot tissue taken approximately 20 cm above the soil surface</tissue>
    </source>
</reference>
<protein>
    <submittedName>
        <fullName evidence="1">Uncharacterized protein</fullName>
    </submittedName>
</protein>
<accession>A0A0A9HMB8</accession>
<evidence type="ECO:0000313" key="1">
    <source>
        <dbReference type="EMBL" id="JAE36984.1"/>
    </source>
</evidence>
<name>A0A0A9HMB8_ARUDO</name>
<proteinExistence type="predicted"/>
<sequence>MYPPTEAGLKPVVVLTVRREISSTLGRKTASCAVEARLRRRSQGDSCTGPEKKVL</sequence>
<reference evidence="1" key="1">
    <citation type="submission" date="2014-09" db="EMBL/GenBank/DDBJ databases">
        <authorList>
            <person name="Magalhaes I.L.F."/>
            <person name="Oliveira U."/>
            <person name="Santos F.R."/>
            <person name="Vidigal T.H.D.A."/>
            <person name="Brescovit A.D."/>
            <person name="Santos A.J."/>
        </authorList>
    </citation>
    <scope>NUCLEOTIDE SEQUENCE</scope>
    <source>
        <tissue evidence="1">Shoot tissue taken approximately 20 cm above the soil surface</tissue>
    </source>
</reference>
<dbReference type="EMBL" id="GBRH01160912">
    <property type="protein sequence ID" value="JAE36984.1"/>
    <property type="molecule type" value="Transcribed_RNA"/>
</dbReference>